<feature type="region of interest" description="Disordered" evidence="4">
    <location>
        <begin position="753"/>
        <end position="798"/>
    </location>
</feature>
<dbReference type="Pfam" id="PF01347">
    <property type="entry name" value="Vitellogenin_N"/>
    <property type="match status" value="1"/>
</dbReference>
<accession>A0A8C5BBF5</accession>
<evidence type="ECO:0000256" key="2">
    <source>
        <dbReference type="ARBA" id="ARBA00023180"/>
    </source>
</evidence>
<dbReference type="InterPro" id="IPR015816">
    <property type="entry name" value="Vitellinogen_b-sht_N"/>
</dbReference>
<dbReference type="Ensembl" id="ENSGMOT00000058488.1">
    <property type="protein sequence ID" value="ENSGMOP00000043888.1"/>
    <property type="gene ID" value="ENSGMOG00000026937.1"/>
</dbReference>
<dbReference type="GeneTree" id="ENSGT00440000038757"/>
<sequence length="2669" mass="295554">MCELIGRVHVCLQLLLGRPFLIGCLEPSGSPLKAYTHEGSFIGCEQCWDLLYLTCMWSPWQRGLQLLSAAMAAKSLSLLHCLYFMLVLLLLHGEGRQMVNPLCDPACPGSLSPELSYQRGVRYTYRYSTAMSTTLRGANSGRNGLALDFVVDIQTISKCHLMLKIRNSQIKRISSQKEHSVLRFKSLRESLEGTRLKFSLRRGKVTALCPQEGEQVWAMNIKRALLSMLQTSHTASKGETEKETDVYGTCHSRYKQRGSVLIKTRDLKECQQPRLSDFWSHSVSLTEDTTVDSKLQCAQRMQRTKVMVEVNCTETVSMVTGRAGLVTTQTLSKLSLLRAQPESAPGSDSESLGPGVLTDLMFDHEGGPRRSPLSTRQQASESINLLCGLTRDQQQMSQRFLQLVFQLKDLSLSQLKMLWQESSFNCRDDWHPLLSALPACGSESCVLLLTELMQRGDLDLDRAQSYLTSLALIPHPSPLIINSINALLEAPELRPRALLAGSSMVHALCRRSAGPCTSLPQVQSFVQTLQDSLGSGCGGKDPRRVSELLYILKAVGNSGLSAPALVAMLSRCVLGSSEVPELQLAAIRSFRRMPCTTDRSVLLQLYRSSQEDAEVRVAAYQQLMRCPDPRTLRAVRATLGNESSSQVGSFVWSHLTAVLKSDDPIKQTLMEALPDDIISKDFEAEFWKYSSYSDYTVATGMGIANLEGSLIFSTKSFLPRSAMANLTVYLHGRAHNLLEVDLRVENVEPILKNLLGRPPRGSEREPAGGTRGHSQSKNGEGKRRRDGGEGDDGAENEACSSSISSYLDRAKAMWTGGRRVSEGSPRCWVGVKVFGNEISVFTCDDLHTQFNQLSMTVAGLAVRLLKGQEVKLSHRAVLMAEELVIPSLSGMPIRLALNMTSLLSVRLKGSGNYRDPSHLSLAGFIKPNALVGLSGWMGVDGVLGQVGVEWASELISSTSLDGSVQLQEGQDLRVKLNTLEEHMDLFSLNSRVFQVSGDHREEMSGPKTRQEKTSCSPKTWSRMVGWQMCFNVSYPSPATGAWLPPPGPTHMSIRLLKLDRGLYYYLMEAAYSLLSQRGWWLPREASLHLLLATPQSSIPRDMSLDLVVQPQRMLLKFSHPLKTIHMKGQLVQERNTRKAKVELSLDGVHHYYFMASVDSKTLLTERRSRYHLEAKWAPSTPPMILSANVTRGLDRKISFSAIGKNVFRETLTLQVALERRVEESGRRYSVEGEVLLPGVLGSRVLGLMEDKTPLWSSALRLKYGVGEEARHLRQECYMSQSLRREATTDISSTMRAEHEFHCSNTASVNHKIVVRNEESHSHHRSSLDASYGKHWDEVNNKRKLHLSQSFKNQTSQNHTSYTMELSLLLPEKHLNYRTHLLHSHLRERGSESTTHLKVHYNDLLPLVASLQWRSPPGDAAHRKWEGSFNMDTPWLYVFMAHKLSLPQSHTLQLSAELSARKWLRVNGLALEALYKDCGREREARLHLYTPTLAYVKVVAWGVVGKQGVKSSWTLSSMWTLPLQGQLSLEGSRDRHGLQLVSSYGRQNLSLSAALNTLDKNLKKSQVVVKMVFWEPKSFPTELEFEGSVEELKKDPRMYQKTAVLLLRQPFKNFPQSLLLRHTFTVDHFKDLYILESRAGFHSSGEVIHTLTLGYKPPRPFVRSALVHPFSSYMLPTDSELCLTMFNNQTQREVQGRLRVGSKEKINFNGQLLQKPGQRGMRVRANLTHILQLQLPSSVLLEGEVHWTPPDSNALDYLARGRLRVERQESQFSLHLNGTTKVIGLYSSLSHPFKSKIPKTVEVTATLYTWRSGRGFSGIHVVADGKDRARLGAKLSHSLSGGDRAVGLKLNLSQSLFPRADLALKLTANLSEHWVSVLGSYTQGERALLLKARGLLTHTQGLQLSVTGDLRHSLVGLSALPTALGLEGALGKTEGLTEGQLRLHVMEALYLVEFKHIEEHGHTRAGYGDEEKEHEEDEDDTAGDGPGCRASYRLYAQYGDQFVCLNASRQLNSWGNGVLHANLSHSSDLLSARGFPANNSAKVSWTNQRGLQASLLAELLAGPEGLRAELSWARMGRQAVPRWELHSRLQHQSGPLAIRGLPSSMQADAHYQREEGRVLGDLVLHIEEQKKLDARFIATRKNNTANVSVSLWQQIQQPREVLPTSLQMNCTSDSSTDRFLGQCYGSLVTYSVETPTPREFFINGLVLQKGCATSLNTQIQAMGEEKARLSLSLECHPHLSLRGSVQHSMEAAPMQVVPTHGALVLAFSAVFPPGGLELGLDLGQCHFRSLLGQSRSHEMQKSQSAYSFNVSQYCPALQRTLLPVSSDVHGYLSMGPCQLTLAGALRLEDLEASIDLEGQTCRPVHLSGALTHSFPKLRSRGLPLRTTVEASGPGAPGETADLLIRSGSCHLGVKALPGAKGRVRWLWAMESKCPFLQARLNGSVTEDSQGVWTAMVDTGLGNEQGFLRLSAWAAPELRVEGQLRQNMSVLLLHEIPGHARLSVSAGAGQRGYAGQALLHIGQCTLGVTGGILPSPGLQGSVVYYNNCTVVQKWGSPDRVQFSGSVVTSRGALETGVSMVLDKKTLQASLVLIKTKYQCKVSVLLNNNVPLLKMLGLPSSAAMAINSGNHGDGSYYYLQNCSAGNQQVGGESCVCLSMKWIGLLTLLLMLF</sequence>
<dbReference type="InterPro" id="IPR015255">
    <property type="entry name" value="Vitellinogen_open_b-sht"/>
</dbReference>
<evidence type="ECO:0000256" key="3">
    <source>
        <dbReference type="PROSITE-ProRule" id="PRU00557"/>
    </source>
</evidence>
<feature type="compositionally biased region" description="Basic and acidic residues" evidence="4">
    <location>
        <begin position="779"/>
        <end position="788"/>
    </location>
</feature>
<keyword evidence="2" id="KW-0325">Glycoprotein</keyword>
<dbReference type="SMART" id="SM00638">
    <property type="entry name" value="LPD_N"/>
    <property type="match status" value="1"/>
</dbReference>
<dbReference type="InterPro" id="IPR001747">
    <property type="entry name" value="Vitellogenin_N"/>
</dbReference>
<dbReference type="InterPro" id="IPR048484">
    <property type="entry name" value="LOC400499-like"/>
</dbReference>
<dbReference type="Gene3D" id="1.25.10.20">
    <property type="entry name" value="Vitellinogen, superhelical"/>
    <property type="match status" value="1"/>
</dbReference>
<dbReference type="SUPFAM" id="SSF56968">
    <property type="entry name" value="Lipovitellin-phosvitin complex, beta-sheet shell regions"/>
    <property type="match status" value="2"/>
</dbReference>
<reference evidence="7" key="1">
    <citation type="submission" date="2025-08" db="UniProtKB">
        <authorList>
            <consortium name="Ensembl"/>
        </authorList>
    </citation>
    <scope>IDENTIFICATION</scope>
</reference>
<evidence type="ECO:0000256" key="4">
    <source>
        <dbReference type="SAM" id="MobiDB-lite"/>
    </source>
</evidence>
<evidence type="ECO:0000313" key="8">
    <source>
        <dbReference type="Proteomes" id="UP000694546"/>
    </source>
</evidence>
<feature type="domain" description="Vitellogenin" evidence="6">
    <location>
        <begin position="117"/>
        <end position="722"/>
    </location>
</feature>
<comment type="caution">
    <text evidence="3">Lacks conserved residue(s) required for the propagation of feature annotation.</text>
</comment>
<dbReference type="Pfam" id="PF21013">
    <property type="entry name" value="LOC400499"/>
    <property type="match status" value="1"/>
</dbReference>
<dbReference type="InterPro" id="IPR015817">
    <property type="entry name" value="Vitellinogen_open_b-sht_sub1"/>
</dbReference>
<protein>
    <recommendedName>
        <fullName evidence="6">Vitellogenin domain-containing protein</fullName>
    </recommendedName>
</protein>
<feature type="compositionally biased region" description="Basic and acidic residues" evidence="4">
    <location>
        <begin position="1961"/>
        <end position="1970"/>
    </location>
</feature>
<evidence type="ECO:0000313" key="7">
    <source>
        <dbReference type="Ensembl" id="ENSGMOP00000043888.1"/>
    </source>
</evidence>
<dbReference type="OMA" id="EWASELI"/>
<feature type="chain" id="PRO_5046413211" description="Vitellogenin domain-containing protein" evidence="5">
    <location>
        <begin position="18"/>
        <end position="2669"/>
    </location>
</feature>
<proteinExistence type="predicted"/>
<dbReference type="SUPFAM" id="SSF48431">
    <property type="entry name" value="Lipovitellin-phosvitin complex, superhelical domain"/>
    <property type="match status" value="1"/>
</dbReference>
<keyword evidence="1 5" id="KW-0732">Signal</keyword>
<evidence type="ECO:0000259" key="6">
    <source>
        <dbReference type="PROSITE" id="PS51211"/>
    </source>
</evidence>
<dbReference type="InterPro" id="IPR011030">
    <property type="entry name" value="Lipovitellin_superhlx_dom"/>
</dbReference>
<dbReference type="PANTHER" id="PTHR37860:SF2">
    <property type="entry name" value="VITELLOGENIN DOMAIN-CONTAINING PROTEIN"/>
    <property type="match status" value="1"/>
</dbReference>
<dbReference type="SMART" id="SM01169">
    <property type="entry name" value="DUF1943"/>
    <property type="match status" value="1"/>
</dbReference>
<dbReference type="Gene3D" id="2.30.230.10">
    <property type="entry name" value="Lipovitellin, beta-sheet shell regions, chain A"/>
    <property type="match status" value="1"/>
</dbReference>
<feature type="signal peptide" evidence="5">
    <location>
        <begin position="1"/>
        <end position="17"/>
    </location>
</feature>
<keyword evidence="8" id="KW-1185">Reference proteome</keyword>
<dbReference type="Gene3D" id="2.20.80.10">
    <property type="entry name" value="Lipovitellin-phosvitin complex, chain A, domain 4"/>
    <property type="match status" value="1"/>
</dbReference>
<dbReference type="Proteomes" id="UP000694546">
    <property type="component" value="Chromosome 8"/>
</dbReference>
<dbReference type="PANTHER" id="PTHR37860">
    <property type="entry name" value="AGAP008810-PA"/>
    <property type="match status" value="1"/>
</dbReference>
<evidence type="ECO:0000256" key="5">
    <source>
        <dbReference type="SAM" id="SignalP"/>
    </source>
</evidence>
<dbReference type="Gene3D" id="2.20.50.20">
    <property type="entry name" value="Lipovitellin. Chain A, domain 3"/>
    <property type="match status" value="1"/>
</dbReference>
<feature type="region of interest" description="Disordered" evidence="4">
    <location>
        <begin position="1961"/>
        <end position="1985"/>
    </location>
</feature>
<feature type="compositionally biased region" description="Acidic residues" evidence="4">
    <location>
        <begin position="1971"/>
        <end position="1981"/>
    </location>
</feature>
<organism evidence="7 8">
    <name type="scientific">Gadus morhua</name>
    <name type="common">Atlantic cod</name>
    <dbReference type="NCBI Taxonomy" id="8049"/>
    <lineage>
        <taxon>Eukaryota</taxon>
        <taxon>Metazoa</taxon>
        <taxon>Chordata</taxon>
        <taxon>Craniata</taxon>
        <taxon>Vertebrata</taxon>
        <taxon>Euteleostomi</taxon>
        <taxon>Actinopterygii</taxon>
        <taxon>Neopterygii</taxon>
        <taxon>Teleostei</taxon>
        <taxon>Neoteleostei</taxon>
        <taxon>Acanthomorphata</taxon>
        <taxon>Zeiogadaria</taxon>
        <taxon>Gadariae</taxon>
        <taxon>Gadiformes</taxon>
        <taxon>Gadoidei</taxon>
        <taxon>Gadidae</taxon>
        <taxon>Gadus</taxon>
    </lineage>
</organism>
<dbReference type="Pfam" id="PF09172">
    <property type="entry name" value="Vit_open_b-sht"/>
    <property type="match status" value="1"/>
</dbReference>
<name>A0A8C5BBF5_GADMO</name>
<reference evidence="7" key="2">
    <citation type="submission" date="2025-09" db="UniProtKB">
        <authorList>
            <consortium name="Ensembl"/>
        </authorList>
    </citation>
    <scope>IDENTIFICATION</scope>
</reference>
<evidence type="ECO:0000256" key="1">
    <source>
        <dbReference type="ARBA" id="ARBA00022729"/>
    </source>
</evidence>
<dbReference type="InterPro" id="IPR015819">
    <property type="entry name" value="Lipid_transp_b-sht_shell"/>
</dbReference>
<dbReference type="PROSITE" id="PS51211">
    <property type="entry name" value="VITELLOGENIN"/>
    <property type="match status" value="1"/>
</dbReference>